<accession>A0ACB8QAY5</accession>
<name>A0ACB8QAY5_9AGAM</name>
<comment type="caution">
    <text evidence="1">The sequence shown here is derived from an EMBL/GenBank/DDBJ whole genome shotgun (WGS) entry which is preliminary data.</text>
</comment>
<gene>
    <name evidence="1" type="ORF">K488DRAFT_89423</name>
</gene>
<reference evidence="1" key="2">
    <citation type="journal article" date="2022" name="New Phytol.">
        <title>Evolutionary transition to the ectomycorrhizal habit in the genomes of a hyperdiverse lineage of mushroom-forming fungi.</title>
        <authorList>
            <person name="Looney B."/>
            <person name="Miyauchi S."/>
            <person name="Morin E."/>
            <person name="Drula E."/>
            <person name="Courty P.E."/>
            <person name="Kohler A."/>
            <person name="Kuo A."/>
            <person name="LaButti K."/>
            <person name="Pangilinan J."/>
            <person name="Lipzen A."/>
            <person name="Riley R."/>
            <person name="Andreopoulos W."/>
            <person name="He G."/>
            <person name="Johnson J."/>
            <person name="Nolan M."/>
            <person name="Tritt A."/>
            <person name="Barry K.W."/>
            <person name="Grigoriev I.V."/>
            <person name="Nagy L.G."/>
            <person name="Hibbett D."/>
            <person name="Henrissat B."/>
            <person name="Matheny P.B."/>
            <person name="Labbe J."/>
            <person name="Martin F.M."/>
        </authorList>
    </citation>
    <scope>NUCLEOTIDE SEQUENCE</scope>
    <source>
        <strain evidence="1">EC-137</strain>
    </source>
</reference>
<dbReference type="EMBL" id="MU273725">
    <property type="protein sequence ID" value="KAI0028760.1"/>
    <property type="molecule type" value="Genomic_DNA"/>
</dbReference>
<protein>
    <submittedName>
        <fullName evidence="1">Uncharacterized protein</fullName>
    </submittedName>
</protein>
<keyword evidence="2" id="KW-1185">Reference proteome</keyword>
<evidence type="ECO:0000313" key="2">
    <source>
        <dbReference type="Proteomes" id="UP000814128"/>
    </source>
</evidence>
<sequence>MSGMHRRKSSREDDADDVLPAPSTTKPAPFAPSANANGVSNLNGVPSSNGAVPARANDLDGVHNHAHTNGHGHARTRTISTPPMLTVQPPTATTPHFPYALPSPVRNVTHPSRTPASPLRASFSVPGAHPGHARTRSVSAFAHTPPSPSPLSASFPPIGPPPAPSSGTLTHAPSPQRTHQRASSYAPLYPTDVPPPRADAPPPAPNPGAARRHARLHSRNLSVFFPRPGQTQTIAEDDSPPVDAPRLNNASPRLSNPTPPPRLGEGFTFGGRPPPDALNAGAVPLDEQPAALRRSRRGHHHKHSLSHNFFSFLEPGVQRPRSVTPTQHDPHDLHHAHDPHDPHLHVHRAPTPSSPSPISTASSASTAPFAFASSHTAHPSSTFFPTLASLTTLALGACVWLAGQQVGSLACTALGYWVVFDALGVGVKRVLRGWVERKGIEGVGKAGYGTARLEPVALFAQGVYLMFAAVYVFKETAEHLLLSDGDGHHHHPGDEDVEIYGLDFPLLLLSLALLSTITNALLFNNHASLLSITGTRLPPPSALLDPSRIAHRPPPTSAPARMAENPYSVLPVALAGAVVAVAVLVPASEHRACDLLLAAGAACAMFALAYPACVAIGAVLLQTAPARGVEGGRTEAFLRAMREIERHPHVTHLPPPHIWQLAPHHVVPGPSSSSTPPAPLVVALELRVAPELDDLAVLALTRWATGRCAAALGLSAREAAEWVTVGVVRG</sequence>
<organism evidence="1 2">
    <name type="scientific">Vararia minispora EC-137</name>
    <dbReference type="NCBI Taxonomy" id="1314806"/>
    <lineage>
        <taxon>Eukaryota</taxon>
        <taxon>Fungi</taxon>
        <taxon>Dikarya</taxon>
        <taxon>Basidiomycota</taxon>
        <taxon>Agaricomycotina</taxon>
        <taxon>Agaricomycetes</taxon>
        <taxon>Russulales</taxon>
        <taxon>Lachnocladiaceae</taxon>
        <taxon>Vararia</taxon>
    </lineage>
</organism>
<dbReference type="Proteomes" id="UP000814128">
    <property type="component" value="Unassembled WGS sequence"/>
</dbReference>
<reference evidence="1" key="1">
    <citation type="submission" date="2021-02" db="EMBL/GenBank/DDBJ databases">
        <authorList>
            <consortium name="DOE Joint Genome Institute"/>
            <person name="Ahrendt S."/>
            <person name="Looney B.P."/>
            <person name="Miyauchi S."/>
            <person name="Morin E."/>
            <person name="Drula E."/>
            <person name="Courty P.E."/>
            <person name="Chicoki N."/>
            <person name="Fauchery L."/>
            <person name="Kohler A."/>
            <person name="Kuo A."/>
            <person name="Labutti K."/>
            <person name="Pangilinan J."/>
            <person name="Lipzen A."/>
            <person name="Riley R."/>
            <person name="Andreopoulos W."/>
            <person name="He G."/>
            <person name="Johnson J."/>
            <person name="Barry K.W."/>
            <person name="Grigoriev I.V."/>
            <person name="Nagy L."/>
            <person name="Hibbett D."/>
            <person name="Henrissat B."/>
            <person name="Matheny P.B."/>
            <person name="Labbe J."/>
            <person name="Martin F."/>
        </authorList>
    </citation>
    <scope>NUCLEOTIDE SEQUENCE</scope>
    <source>
        <strain evidence="1">EC-137</strain>
    </source>
</reference>
<proteinExistence type="predicted"/>
<evidence type="ECO:0000313" key="1">
    <source>
        <dbReference type="EMBL" id="KAI0028760.1"/>
    </source>
</evidence>